<evidence type="ECO:0000256" key="1">
    <source>
        <dbReference type="ARBA" id="ARBA00022898"/>
    </source>
</evidence>
<dbReference type="GO" id="GO:0030170">
    <property type="term" value="F:pyridoxal phosphate binding"/>
    <property type="evidence" value="ECO:0007669"/>
    <property type="project" value="UniProtKB-UniRule"/>
</dbReference>
<organism evidence="6 7">
    <name type="scientific">Spirobacillus cienkowskii</name>
    <dbReference type="NCBI Taxonomy" id="495820"/>
    <lineage>
        <taxon>Bacteria</taxon>
        <taxon>Pseudomonadati</taxon>
        <taxon>Bdellovibrionota</taxon>
        <taxon>Oligoflexia</taxon>
        <taxon>Silvanigrellales</taxon>
        <taxon>Spirobacillus</taxon>
    </lineage>
</organism>
<dbReference type="SUPFAM" id="SSF51419">
    <property type="entry name" value="PLP-binding barrel"/>
    <property type="match status" value="1"/>
</dbReference>
<protein>
    <recommendedName>
        <fullName evidence="2">Pyridoxal phosphate homeostasis protein</fullName>
        <shortName evidence="2">PLP homeostasis protein</shortName>
    </recommendedName>
</protein>
<evidence type="ECO:0000259" key="5">
    <source>
        <dbReference type="Pfam" id="PF01168"/>
    </source>
</evidence>
<sequence length="240" mass="27616">MSENIQNNIKSFQQKIFEIAKCYKRDPNDIELVAVSKYHNTENIKKAYQAGCLNFGENYIQEWKEKSIQLDEDRFSNIKWHIIGNLQKNKIKFLNSKVSCLQSLDSLDLAIEIEKKAPLDLPLRVLVQLQIDFQDTNKFGATIEHAKKICEFMSSSKKMTLQGFMGIGPAECHEEKRKELYFSFTHNSKILWQEYSTQRLQNPIISLGMSSDYATAIECGSTMLRIGTAIFGARKNNKVT</sequence>
<evidence type="ECO:0000256" key="4">
    <source>
        <dbReference type="RuleBase" id="RU004514"/>
    </source>
</evidence>
<proteinExistence type="inferred from homology"/>
<dbReference type="HAMAP" id="MF_02087">
    <property type="entry name" value="PLP_homeostasis"/>
    <property type="match status" value="1"/>
</dbReference>
<keyword evidence="7" id="KW-1185">Reference proteome</keyword>
<dbReference type="Pfam" id="PF01168">
    <property type="entry name" value="Ala_racemase_N"/>
    <property type="match status" value="1"/>
</dbReference>
<feature type="domain" description="Alanine racemase N-terminal" evidence="5">
    <location>
        <begin position="29"/>
        <end position="234"/>
    </location>
</feature>
<comment type="caution">
    <text evidence="6">The sequence shown here is derived from an EMBL/GenBank/DDBJ whole genome shotgun (WGS) entry which is preliminary data.</text>
</comment>
<comment type="cofactor">
    <cofactor evidence="3">
        <name>pyridoxal 5'-phosphate</name>
        <dbReference type="ChEBI" id="CHEBI:597326"/>
    </cofactor>
</comment>
<dbReference type="PIRSF" id="PIRSF004848">
    <property type="entry name" value="YBL036c_PLPDEIII"/>
    <property type="match status" value="1"/>
</dbReference>
<dbReference type="NCBIfam" id="TIGR00044">
    <property type="entry name" value="YggS family pyridoxal phosphate-dependent enzyme"/>
    <property type="match status" value="1"/>
</dbReference>
<evidence type="ECO:0000256" key="2">
    <source>
        <dbReference type="HAMAP-Rule" id="MF_02087"/>
    </source>
</evidence>
<dbReference type="PANTHER" id="PTHR10146">
    <property type="entry name" value="PROLINE SYNTHETASE CO-TRANSCRIBED BACTERIAL HOMOLOG PROTEIN"/>
    <property type="match status" value="1"/>
</dbReference>
<dbReference type="EMBL" id="QOVW01000073">
    <property type="protein sequence ID" value="RDB35857.1"/>
    <property type="molecule type" value="Genomic_DNA"/>
</dbReference>
<feature type="modified residue" description="N6-(pyridoxal phosphate)lysine" evidence="2 3">
    <location>
        <position position="37"/>
    </location>
</feature>
<dbReference type="AlphaFoldDB" id="A0A369KSR0"/>
<dbReference type="InterPro" id="IPR029066">
    <property type="entry name" value="PLP-binding_barrel"/>
</dbReference>
<name>A0A369KSR0_9BACT</name>
<gene>
    <name evidence="6" type="ORF">DCC88_08115</name>
</gene>
<evidence type="ECO:0000256" key="3">
    <source>
        <dbReference type="PIRSR" id="PIRSR004848-1"/>
    </source>
</evidence>
<dbReference type="InterPro" id="IPR001608">
    <property type="entry name" value="Ala_racemase_N"/>
</dbReference>
<evidence type="ECO:0000313" key="6">
    <source>
        <dbReference type="EMBL" id="RDB35857.1"/>
    </source>
</evidence>
<evidence type="ECO:0000313" key="7">
    <source>
        <dbReference type="Proteomes" id="UP000253934"/>
    </source>
</evidence>
<comment type="function">
    <text evidence="2">Pyridoxal 5'-phosphate (PLP)-binding protein, which is involved in PLP homeostasis.</text>
</comment>
<comment type="similarity">
    <text evidence="2 4">Belongs to the pyridoxal phosphate-binding protein YggS/PROSC family.</text>
</comment>
<dbReference type="Proteomes" id="UP000253934">
    <property type="component" value="Unassembled WGS sequence"/>
</dbReference>
<dbReference type="CDD" id="cd00635">
    <property type="entry name" value="PLPDE_III_YBL036c_like"/>
    <property type="match status" value="1"/>
</dbReference>
<accession>A0A369KSR0</accession>
<keyword evidence="1 2" id="KW-0663">Pyridoxal phosphate</keyword>
<dbReference type="Gene3D" id="3.20.20.10">
    <property type="entry name" value="Alanine racemase"/>
    <property type="match status" value="1"/>
</dbReference>
<dbReference type="PANTHER" id="PTHR10146:SF14">
    <property type="entry name" value="PYRIDOXAL PHOSPHATE HOMEOSTASIS PROTEIN"/>
    <property type="match status" value="1"/>
</dbReference>
<reference evidence="6" key="1">
    <citation type="submission" date="2018-04" db="EMBL/GenBank/DDBJ databases">
        <title>Draft genome sequence of the Candidatus Spirobacillus cienkowskii, a pathogen of freshwater Daphnia species, reconstructed from hemolymph metagenomic reads.</title>
        <authorList>
            <person name="Bresciani L."/>
            <person name="Lemos L.N."/>
            <person name="Wale N."/>
            <person name="Lin J.Y."/>
            <person name="Fernandes G.R."/>
            <person name="Duffy M.A."/>
            <person name="Rodrigues J.M."/>
        </authorList>
    </citation>
    <scope>NUCLEOTIDE SEQUENCE [LARGE SCALE GENOMIC DNA]</scope>
    <source>
        <strain evidence="6">Binning01</strain>
    </source>
</reference>
<dbReference type="RefSeq" id="WP_338634908.1">
    <property type="nucleotide sequence ID" value="NZ_CP146516.1"/>
</dbReference>
<dbReference type="InterPro" id="IPR011078">
    <property type="entry name" value="PyrdxlP_homeostasis"/>
</dbReference>